<dbReference type="PANTHER" id="PTHR22966">
    <property type="entry name" value="2-AMINOETHANETHIOL DIOXYGENASE"/>
    <property type="match status" value="1"/>
</dbReference>
<dbReference type="InterPro" id="IPR012864">
    <property type="entry name" value="PCO/ADO"/>
</dbReference>
<keyword evidence="5" id="KW-1185">Reference proteome</keyword>
<evidence type="ECO:0000256" key="2">
    <source>
        <dbReference type="ARBA" id="ARBA00023002"/>
    </source>
</evidence>
<evidence type="ECO:0000313" key="4">
    <source>
        <dbReference type="EMBL" id="CAD8048851.1"/>
    </source>
</evidence>
<comment type="caution">
    <text evidence="4">The sequence shown here is derived from an EMBL/GenBank/DDBJ whole genome shotgun (WGS) entry which is preliminary data.</text>
</comment>
<keyword evidence="2" id="KW-0560">Oxidoreductase</keyword>
<keyword evidence="1" id="KW-0479">Metal-binding</keyword>
<protein>
    <recommendedName>
        <fullName evidence="6">Cysteine dioxygenase</fullName>
    </recommendedName>
</protein>
<dbReference type="GO" id="GO:0046872">
    <property type="term" value="F:metal ion binding"/>
    <property type="evidence" value="ECO:0007669"/>
    <property type="project" value="UniProtKB-KW"/>
</dbReference>
<organism evidence="4 5">
    <name type="scientific">Paramecium primaurelia</name>
    <dbReference type="NCBI Taxonomy" id="5886"/>
    <lineage>
        <taxon>Eukaryota</taxon>
        <taxon>Sar</taxon>
        <taxon>Alveolata</taxon>
        <taxon>Ciliophora</taxon>
        <taxon>Intramacronucleata</taxon>
        <taxon>Oligohymenophorea</taxon>
        <taxon>Peniculida</taxon>
        <taxon>Parameciidae</taxon>
        <taxon>Paramecium</taxon>
    </lineage>
</organism>
<evidence type="ECO:0000313" key="5">
    <source>
        <dbReference type="Proteomes" id="UP000688137"/>
    </source>
</evidence>
<name>A0A8S1K1Y1_PARPR</name>
<evidence type="ECO:0000256" key="1">
    <source>
        <dbReference type="ARBA" id="ARBA00022723"/>
    </source>
</evidence>
<gene>
    <name evidence="4" type="ORF">PPRIM_AZ9-3.1.T0130106</name>
</gene>
<reference evidence="4" key="1">
    <citation type="submission" date="2021-01" db="EMBL/GenBank/DDBJ databases">
        <authorList>
            <consortium name="Genoscope - CEA"/>
            <person name="William W."/>
        </authorList>
    </citation>
    <scope>NUCLEOTIDE SEQUENCE</scope>
</reference>
<dbReference type="AlphaFoldDB" id="A0A8S1K1Y1"/>
<dbReference type="Proteomes" id="UP000688137">
    <property type="component" value="Unassembled WGS sequence"/>
</dbReference>
<dbReference type="GO" id="GO:0016702">
    <property type="term" value="F:oxidoreductase activity, acting on single donors with incorporation of molecular oxygen, incorporation of two atoms of oxygen"/>
    <property type="evidence" value="ECO:0007669"/>
    <property type="project" value="InterPro"/>
</dbReference>
<evidence type="ECO:0000256" key="3">
    <source>
        <dbReference type="ARBA" id="ARBA00023004"/>
    </source>
</evidence>
<dbReference type="Pfam" id="PF07847">
    <property type="entry name" value="PCO_ADO"/>
    <property type="match status" value="1"/>
</dbReference>
<keyword evidence="3" id="KW-0408">Iron</keyword>
<dbReference type="EMBL" id="CAJJDM010000010">
    <property type="protein sequence ID" value="CAD8048851.1"/>
    <property type="molecule type" value="Genomic_DNA"/>
</dbReference>
<proteinExistence type="predicted"/>
<dbReference type="OMA" id="FKPIGDV"/>
<dbReference type="PANTHER" id="PTHR22966:SF61">
    <property type="entry name" value="2-AMINOETHANETHIOL DIOXYGENASE"/>
    <property type="match status" value="1"/>
</dbReference>
<evidence type="ECO:0008006" key="6">
    <source>
        <dbReference type="Google" id="ProtNLM"/>
    </source>
</evidence>
<accession>A0A8S1K1Y1</accession>
<sequence>MHKLLKEVVKVYTQFQKLGPTYLDTFDNRAITEATFEAVKTKQLQEYIKKEFKPIGDISMLPIHLEPEHRFTIAMFALRPGVRMPLHDHPNMFVLSHVMNGKGERESWDIDPIDHHQQIEFRKNKGDSRILKAIQYPKLQLKEGDNCYTTPNKCNLHKFSNIHESELFMFLDVILPHYNGVDRVINFYEPFSENQLELMGNPKTYQRHPIDVDDIREFIVQ</sequence>